<dbReference type="STRING" id="1122184.SAMN02745176_01216"/>
<protein>
    <submittedName>
        <fullName evidence="2">Uncharacterized protein</fullName>
    </submittedName>
</protein>
<dbReference type="RefSeq" id="WP_073025346.1">
    <property type="nucleotide sequence ID" value="NZ_FQZS01000007.1"/>
</dbReference>
<proteinExistence type="predicted"/>
<sequence length="107" mass="12423">MLKNNMAKAQQDNYVLSRIFAGNLKYRLRDLLYAELGLVVRSINAFILFMYVAVIGLYLLLSFDSVKGPIISILWIMPLSIISEINTRNIYYSTREVIQSTSYFNRM</sequence>
<evidence type="ECO:0000256" key="1">
    <source>
        <dbReference type="SAM" id="Phobius"/>
    </source>
</evidence>
<dbReference type="EMBL" id="FQZS01000007">
    <property type="protein sequence ID" value="SHI75086.1"/>
    <property type="molecule type" value="Genomic_DNA"/>
</dbReference>
<reference evidence="2 3" key="1">
    <citation type="submission" date="2016-11" db="EMBL/GenBank/DDBJ databases">
        <authorList>
            <person name="Jaros S."/>
            <person name="Januszkiewicz K."/>
            <person name="Wedrychowicz H."/>
        </authorList>
    </citation>
    <scope>NUCLEOTIDE SEQUENCE [LARGE SCALE GENOMIC DNA]</scope>
    <source>
        <strain evidence="2 3">DSM 19022</strain>
    </source>
</reference>
<feature type="transmembrane region" description="Helical" evidence="1">
    <location>
        <begin position="66"/>
        <end position="85"/>
    </location>
</feature>
<gene>
    <name evidence="2" type="ORF">SAMN02745176_01216</name>
</gene>
<organism evidence="2 3">
    <name type="scientific">Lutispora thermophila DSM 19022</name>
    <dbReference type="NCBI Taxonomy" id="1122184"/>
    <lineage>
        <taxon>Bacteria</taxon>
        <taxon>Bacillati</taxon>
        <taxon>Bacillota</taxon>
        <taxon>Clostridia</taxon>
        <taxon>Lutisporales</taxon>
        <taxon>Lutisporaceae</taxon>
        <taxon>Lutispora</taxon>
    </lineage>
</organism>
<feature type="transmembrane region" description="Helical" evidence="1">
    <location>
        <begin position="38"/>
        <end position="60"/>
    </location>
</feature>
<evidence type="ECO:0000313" key="2">
    <source>
        <dbReference type="EMBL" id="SHI75086.1"/>
    </source>
</evidence>
<keyword evidence="1" id="KW-0812">Transmembrane</keyword>
<evidence type="ECO:0000313" key="3">
    <source>
        <dbReference type="Proteomes" id="UP000184442"/>
    </source>
</evidence>
<keyword evidence="3" id="KW-1185">Reference proteome</keyword>
<keyword evidence="1" id="KW-1133">Transmembrane helix</keyword>
<name>A0A1M6DPA7_9FIRM</name>
<dbReference type="Proteomes" id="UP000184442">
    <property type="component" value="Unassembled WGS sequence"/>
</dbReference>
<keyword evidence="1" id="KW-0472">Membrane</keyword>
<accession>A0A1M6DPA7</accession>
<dbReference type="AlphaFoldDB" id="A0A1M6DPA7"/>